<dbReference type="AlphaFoldDB" id="A0A6V7WA32"/>
<organism evidence="1 2">
    <name type="scientific">Meloidogyne enterolobii</name>
    <name type="common">Root-knot nematode worm</name>
    <name type="synonym">Meloidogyne mayaguensis</name>
    <dbReference type="NCBI Taxonomy" id="390850"/>
    <lineage>
        <taxon>Eukaryota</taxon>
        <taxon>Metazoa</taxon>
        <taxon>Ecdysozoa</taxon>
        <taxon>Nematoda</taxon>
        <taxon>Chromadorea</taxon>
        <taxon>Rhabditida</taxon>
        <taxon>Tylenchina</taxon>
        <taxon>Tylenchomorpha</taxon>
        <taxon>Tylenchoidea</taxon>
        <taxon>Meloidogynidae</taxon>
        <taxon>Meloidogyninae</taxon>
        <taxon>Meloidogyne</taxon>
    </lineage>
</organism>
<evidence type="ECO:0000313" key="1">
    <source>
        <dbReference type="EMBL" id="CAD2183211.1"/>
    </source>
</evidence>
<reference evidence="1 2" key="1">
    <citation type="submission" date="2020-08" db="EMBL/GenBank/DDBJ databases">
        <authorList>
            <person name="Koutsovoulos G."/>
            <person name="Danchin GJ E."/>
        </authorList>
    </citation>
    <scope>NUCLEOTIDE SEQUENCE [LARGE SCALE GENOMIC DNA]</scope>
</reference>
<dbReference type="EMBL" id="CAJEWN010000460">
    <property type="protein sequence ID" value="CAD2183211.1"/>
    <property type="molecule type" value="Genomic_DNA"/>
</dbReference>
<proteinExistence type="predicted"/>
<name>A0A6V7WA32_MELEN</name>
<accession>A0A6V7WA32</accession>
<dbReference type="Proteomes" id="UP000580250">
    <property type="component" value="Unassembled WGS sequence"/>
</dbReference>
<sequence length="70" mass="8253">MEFLVKINSEIFSKLKKNIPDLTNFLNPNSILNIFHRCSLFNKIPERCFYPSIQDCLTSCYSLNFNENKC</sequence>
<gene>
    <name evidence="1" type="ORF">MENT_LOCUS35488</name>
</gene>
<comment type="caution">
    <text evidence="1">The sequence shown here is derived from an EMBL/GenBank/DDBJ whole genome shotgun (WGS) entry which is preliminary data.</text>
</comment>
<protein>
    <submittedName>
        <fullName evidence="1">Uncharacterized protein</fullName>
    </submittedName>
</protein>
<evidence type="ECO:0000313" key="2">
    <source>
        <dbReference type="Proteomes" id="UP000580250"/>
    </source>
</evidence>